<dbReference type="Gene3D" id="3.10.129.110">
    <property type="entry name" value="Polyketide synthase dehydratase"/>
    <property type="match status" value="1"/>
</dbReference>
<organism evidence="2 3">
    <name type="scientific">Streptomyces viridochromogenes Tue57</name>
    <dbReference type="NCBI Taxonomy" id="1160705"/>
    <lineage>
        <taxon>Bacteria</taxon>
        <taxon>Bacillati</taxon>
        <taxon>Actinomycetota</taxon>
        <taxon>Actinomycetes</taxon>
        <taxon>Kitasatosporales</taxon>
        <taxon>Streptomycetaceae</taxon>
        <taxon>Streptomyces</taxon>
    </lineage>
</organism>
<dbReference type="EMBL" id="AMLP01000102">
    <property type="protein sequence ID" value="ELS55828.1"/>
    <property type="molecule type" value="Genomic_DNA"/>
</dbReference>
<gene>
    <name evidence="2" type="ORF">STVIR_3173</name>
</gene>
<dbReference type="AlphaFoldDB" id="L8PIG3"/>
<dbReference type="Pfam" id="PF14765">
    <property type="entry name" value="PS-DH"/>
    <property type="match status" value="1"/>
</dbReference>
<evidence type="ECO:0000313" key="2">
    <source>
        <dbReference type="EMBL" id="ELS55828.1"/>
    </source>
</evidence>
<dbReference type="RefSeq" id="WP_003998511.1">
    <property type="nucleotide sequence ID" value="NZ_AMLP01000102.1"/>
</dbReference>
<comment type="caution">
    <text evidence="2">The sequence shown here is derived from an EMBL/GenBank/DDBJ whole genome shotgun (WGS) entry which is preliminary data.</text>
</comment>
<reference evidence="2 3" key="1">
    <citation type="journal article" date="2013" name="Genome Announc.">
        <title>Draft Genome Sequence of Streptomyces viridochromogenes Strain Tu57, Producer of Avilamycin.</title>
        <authorList>
            <person name="Gruning B.A."/>
            <person name="Erxleben A."/>
            <person name="Hahnlein A."/>
            <person name="Gunther S."/>
        </authorList>
    </citation>
    <scope>NUCLEOTIDE SEQUENCE [LARGE SCALE GENOMIC DNA]</scope>
    <source>
        <strain evidence="2 3">Tue57</strain>
    </source>
</reference>
<dbReference type="InterPro" id="IPR049551">
    <property type="entry name" value="PKS_DH_C"/>
</dbReference>
<proteinExistence type="predicted"/>
<name>L8PIG3_STRVR</name>
<sequence>MGGTQVHAPAGPGLLDEILDLHRRTSALHERFLGFRNHALAHVVGVESQAVRETVTEFVLDPATAPWLRDHCPSWTVPTVPLTAMADLLAQAAAQRDGREVRTIGGLQVQRWLPVPGPIRLRLRCAGDGEGVRSELSVWWHAADPRLSRFAPVATATVGFQHAARPTRFAPLLDAAPRPCPYKNADLFHGPAFQYLASWRLGAQGASGILRAERGAVPPGALHHGLLDGALHIIPGAAPWRWDRTIEPGTVGFPHRLDHLALFGPLPTTGDIEVEARYRGRTGTDGHLATVDLQLCDGPRVLAALTVTLTLLRAAGPWAVPGPRRRAYLRDRIAAPEFLCSSTDNGTTILTRHAVERADLPPGAVAALYRLPTGARPAEWLATIAVKEHVARLAAAHPGNVEADADLRTAHLADHPQRRFPVETACDGTTAVVRAGNPLQEDGT</sequence>
<evidence type="ECO:0000313" key="3">
    <source>
        <dbReference type="Proteomes" id="UP000011205"/>
    </source>
</evidence>
<dbReference type="Proteomes" id="UP000011205">
    <property type="component" value="Unassembled WGS sequence"/>
</dbReference>
<dbReference type="InterPro" id="IPR020807">
    <property type="entry name" value="PKS_DH"/>
</dbReference>
<dbReference type="PATRIC" id="fig|1160705.3.peg.3149"/>
<dbReference type="InterPro" id="IPR042104">
    <property type="entry name" value="PKS_dehydratase_sf"/>
</dbReference>
<accession>L8PIG3</accession>
<feature type="domain" description="Polyketide/metazoan fatty acid synthase-like dehydratase" evidence="1">
    <location>
        <begin position="38"/>
        <end position="196"/>
    </location>
</feature>
<protein>
    <submittedName>
        <fullName evidence="2">Putative Multi-domain beta keto-acyl synthase</fullName>
    </submittedName>
</protein>
<evidence type="ECO:0000259" key="1">
    <source>
        <dbReference type="SMART" id="SM00826"/>
    </source>
</evidence>
<dbReference type="SMART" id="SM00826">
    <property type="entry name" value="PKS_DH"/>
    <property type="match status" value="1"/>
</dbReference>